<dbReference type="InterPro" id="IPR002878">
    <property type="entry name" value="ChsH2_C"/>
</dbReference>
<evidence type="ECO:0000313" key="3">
    <source>
        <dbReference type="EMBL" id="MBH0781506.1"/>
    </source>
</evidence>
<dbReference type="InterPro" id="IPR012340">
    <property type="entry name" value="NA-bd_OB-fold"/>
</dbReference>
<dbReference type="AlphaFoldDB" id="A0A931N7E2"/>
<dbReference type="PANTHER" id="PTHR34075:SF5">
    <property type="entry name" value="BLR3430 PROTEIN"/>
    <property type="match status" value="1"/>
</dbReference>
<protein>
    <submittedName>
        <fullName evidence="3">OB-fold domain-containing protein</fullName>
    </submittedName>
</protein>
<dbReference type="PANTHER" id="PTHR34075">
    <property type="entry name" value="BLR3430 PROTEIN"/>
    <property type="match status" value="1"/>
</dbReference>
<evidence type="ECO:0000313" key="4">
    <source>
        <dbReference type="Proteomes" id="UP000655751"/>
    </source>
</evidence>
<dbReference type="Proteomes" id="UP000655751">
    <property type="component" value="Unassembled WGS sequence"/>
</dbReference>
<dbReference type="Gene3D" id="6.10.30.10">
    <property type="match status" value="2"/>
</dbReference>
<keyword evidence="4" id="KW-1185">Reference proteome</keyword>
<name>A0A931N7E2_9NOCA</name>
<feature type="compositionally biased region" description="Polar residues" evidence="1">
    <location>
        <begin position="18"/>
        <end position="30"/>
    </location>
</feature>
<feature type="domain" description="ChsH2 C-terminal OB-fold" evidence="2">
    <location>
        <begin position="253"/>
        <end position="317"/>
    </location>
</feature>
<dbReference type="InterPro" id="IPR052513">
    <property type="entry name" value="Thioester_dehydratase-like"/>
</dbReference>
<dbReference type="Pfam" id="PF01796">
    <property type="entry name" value="OB_ChsH2_C"/>
    <property type="match status" value="2"/>
</dbReference>
<dbReference type="EMBL" id="JADMLG010000025">
    <property type="protein sequence ID" value="MBH0781506.1"/>
    <property type="molecule type" value="Genomic_DNA"/>
</dbReference>
<sequence>MTQGNTASGVITDEKGSELNTSGPNTSVADTDTAPDVLSAPLRVRFDYTRSVGPTIGRFLTELRARKVVGVRGSDGRVLVPPPEYDPVTAEPLTDFVDVSDVGTVESWTWVREPLPGQPFDRPFAYALIRLDGADSALLHAVDVAEPAEISTGLRVRARWADATSGSITDIVCFEPGDTSTAVPVETAGEPVTVIVTPVDLAYAHTASPQETVYLRGLAEGKLIGARTDANGKVYFPPRGANPTNGLPTDDYIELSDRGTVTTFCIVNVPFLGQRIKPPYVAAYVLLDGADIPVLHLVLGCDASEVRMGMRVRAVWKPREEWGFGLENVDHFEPSGEPDAEYDTYKHHL</sequence>
<organism evidence="3 4">
    <name type="scientific">Nocardia bovistercoris</name>
    <dbReference type="NCBI Taxonomy" id="2785916"/>
    <lineage>
        <taxon>Bacteria</taxon>
        <taxon>Bacillati</taxon>
        <taxon>Actinomycetota</taxon>
        <taxon>Actinomycetes</taxon>
        <taxon>Mycobacteriales</taxon>
        <taxon>Nocardiaceae</taxon>
        <taxon>Nocardia</taxon>
    </lineage>
</organism>
<evidence type="ECO:0000259" key="2">
    <source>
        <dbReference type="Pfam" id="PF01796"/>
    </source>
</evidence>
<feature type="region of interest" description="Disordered" evidence="1">
    <location>
        <begin position="1"/>
        <end position="33"/>
    </location>
</feature>
<proteinExistence type="predicted"/>
<accession>A0A931N7E2</accession>
<reference evidence="3" key="1">
    <citation type="submission" date="2020-11" db="EMBL/GenBank/DDBJ databases">
        <title>Nocardia NEAU-351.nov., a novel actinomycete isolated from the cow dung.</title>
        <authorList>
            <person name="Zhang X."/>
        </authorList>
    </citation>
    <scope>NUCLEOTIDE SEQUENCE</scope>
    <source>
        <strain evidence="3">NEAU-351</strain>
    </source>
</reference>
<dbReference type="SUPFAM" id="SSF50249">
    <property type="entry name" value="Nucleic acid-binding proteins"/>
    <property type="match status" value="2"/>
</dbReference>
<gene>
    <name evidence="3" type="ORF">IT779_35075</name>
</gene>
<evidence type="ECO:0000256" key="1">
    <source>
        <dbReference type="SAM" id="MobiDB-lite"/>
    </source>
</evidence>
<comment type="caution">
    <text evidence="3">The sequence shown here is derived from an EMBL/GenBank/DDBJ whole genome shotgun (WGS) entry which is preliminary data.</text>
</comment>
<feature type="domain" description="ChsH2 C-terminal OB-fold" evidence="2">
    <location>
        <begin position="97"/>
        <end position="160"/>
    </location>
</feature>